<dbReference type="Pfam" id="PF20260">
    <property type="entry name" value="PUA_4"/>
    <property type="match status" value="1"/>
</dbReference>
<dbReference type="Proteomes" id="UP000464283">
    <property type="component" value="Chromosome"/>
</dbReference>
<dbReference type="PIRSF" id="PIRSF015601">
    <property type="entry name" value="MTase_slr0722"/>
    <property type="match status" value="1"/>
</dbReference>
<dbReference type="InterPro" id="IPR046887">
    <property type="entry name" value="RsmE_PUA-like"/>
</dbReference>
<evidence type="ECO:0000256" key="4">
    <source>
        <dbReference type="ARBA" id="ARBA00013673"/>
    </source>
</evidence>
<sequence>MQKFRVINKNNKIIFDKNDEYHITKVLRKKINDTIECYDNNGSFLITQISSINPLRVTIKQETKIEIEPYPITAYIGLIKKNNFELIVEKLNELNISKIVPVVFSRSQNNIYLDYKRLNRIVVESCKQSNRVNPLIIENQIKFDELLEKIKGSTTFLCSEKETSKNINNYDLKIKNGDIINFIIGCEGGFTIDELNQLNSLTLPITLTKTILRSETAAIYTASILIERLKYERN</sequence>
<evidence type="ECO:0000256" key="5">
    <source>
        <dbReference type="ARBA" id="ARBA00022490"/>
    </source>
</evidence>
<dbReference type="GO" id="GO:0005737">
    <property type="term" value="C:cytoplasm"/>
    <property type="evidence" value="ECO:0007669"/>
    <property type="project" value="UniProtKB-SubCell"/>
</dbReference>
<dbReference type="Gene3D" id="2.40.240.20">
    <property type="entry name" value="Hypothetical PUA domain-like, domain 1"/>
    <property type="match status" value="1"/>
</dbReference>
<dbReference type="Gene3D" id="3.40.1280.10">
    <property type="match status" value="1"/>
</dbReference>
<dbReference type="EMBL" id="CP033512">
    <property type="protein sequence ID" value="QHG90042.1"/>
    <property type="molecule type" value="Genomic_DNA"/>
</dbReference>
<evidence type="ECO:0000256" key="10">
    <source>
        <dbReference type="ARBA" id="ARBA00025699"/>
    </source>
</evidence>
<evidence type="ECO:0000256" key="8">
    <source>
        <dbReference type="ARBA" id="ARBA00022679"/>
    </source>
</evidence>
<comment type="subcellular location">
    <subcellularLocation>
        <location evidence="1 12">Cytoplasm</location>
    </subcellularLocation>
</comment>
<organism evidence="15 16">
    <name type="scientific">Malacoplasma iowae 695</name>
    <dbReference type="NCBI Taxonomy" id="1048830"/>
    <lineage>
        <taxon>Bacteria</taxon>
        <taxon>Bacillati</taxon>
        <taxon>Mycoplasmatota</taxon>
        <taxon>Mycoplasmoidales</taxon>
        <taxon>Mycoplasmoidaceae</taxon>
        <taxon>Malacoplasma</taxon>
    </lineage>
</organism>
<feature type="domain" description="Ribosomal RNA small subunit methyltransferase E PUA-like" evidence="14">
    <location>
        <begin position="22"/>
        <end position="60"/>
    </location>
</feature>
<dbReference type="Pfam" id="PF04452">
    <property type="entry name" value="Methyltrans_RNA"/>
    <property type="match status" value="1"/>
</dbReference>
<evidence type="ECO:0000256" key="6">
    <source>
        <dbReference type="ARBA" id="ARBA00022552"/>
    </source>
</evidence>
<evidence type="ECO:0000256" key="12">
    <source>
        <dbReference type="PIRNR" id="PIRNR015601"/>
    </source>
</evidence>
<evidence type="ECO:0000256" key="9">
    <source>
        <dbReference type="ARBA" id="ARBA00022691"/>
    </source>
</evidence>
<dbReference type="KEGG" id="miw:EER00_04075"/>
<evidence type="ECO:0000313" key="15">
    <source>
        <dbReference type="EMBL" id="QHG90042.1"/>
    </source>
</evidence>
<evidence type="ECO:0000256" key="2">
    <source>
        <dbReference type="ARBA" id="ARBA00005528"/>
    </source>
</evidence>
<gene>
    <name evidence="15" type="ORF">EER00_04075</name>
</gene>
<comment type="similarity">
    <text evidence="2 12">Belongs to the RNA methyltransferase RsmE family.</text>
</comment>
<accession>A0A6P1LNE6</accession>
<evidence type="ECO:0000256" key="7">
    <source>
        <dbReference type="ARBA" id="ARBA00022603"/>
    </source>
</evidence>
<comment type="function">
    <text evidence="10 12">Specifically methylates the N3 position of the uracil ring of uridine 1498 (m3U1498) in 16S rRNA. Acts on the fully assembled 30S ribosomal subunit.</text>
</comment>
<dbReference type="AlphaFoldDB" id="A0A6P1LNE6"/>
<dbReference type="InterPro" id="IPR029028">
    <property type="entry name" value="Alpha/beta_knot_MTases"/>
</dbReference>
<evidence type="ECO:0000313" key="16">
    <source>
        <dbReference type="Proteomes" id="UP000464283"/>
    </source>
</evidence>
<evidence type="ECO:0000259" key="14">
    <source>
        <dbReference type="Pfam" id="PF20260"/>
    </source>
</evidence>
<feature type="domain" description="Ribosomal RNA small subunit methyltransferase E methyltransferase" evidence="13">
    <location>
        <begin position="68"/>
        <end position="225"/>
    </location>
</feature>
<evidence type="ECO:0000259" key="13">
    <source>
        <dbReference type="Pfam" id="PF04452"/>
    </source>
</evidence>
<dbReference type="GeneID" id="96866352"/>
<dbReference type="GO" id="GO:0070042">
    <property type="term" value="F:rRNA (uridine-N3-)-methyltransferase activity"/>
    <property type="evidence" value="ECO:0007669"/>
    <property type="project" value="TreeGrafter"/>
</dbReference>
<name>A0A6P1LNE6_MALIO</name>
<dbReference type="SUPFAM" id="SSF88697">
    <property type="entry name" value="PUA domain-like"/>
    <property type="match status" value="1"/>
</dbReference>
<dbReference type="PANTHER" id="PTHR30027:SF3">
    <property type="entry name" value="16S RRNA (URACIL(1498)-N(3))-METHYLTRANSFERASE"/>
    <property type="match status" value="1"/>
</dbReference>
<evidence type="ECO:0000256" key="11">
    <source>
        <dbReference type="ARBA" id="ARBA00047944"/>
    </source>
</evidence>
<dbReference type="PANTHER" id="PTHR30027">
    <property type="entry name" value="RIBOSOMAL RNA SMALL SUBUNIT METHYLTRANSFERASE E"/>
    <property type="match status" value="1"/>
</dbReference>
<comment type="catalytic activity">
    <reaction evidence="11 12">
        <text>uridine(1498) in 16S rRNA + S-adenosyl-L-methionine = N(3)-methyluridine(1498) in 16S rRNA + S-adenosyl-L-homocysteine + H(+)</text>
        <dbReference type="Rhea" id="RHEA:42920"/>
        <dbReference type="Rhea" id="RHEA-COMP:10283"/>
        <dbReference type="Rhea" id="RHEA-COMP:10284"/>
        <dbReference type="ChEBI" id="CHEBI:15378"/>
        <dbReference type="ChEBI" id="CHEBI:57856"/>
        <dbReference type="ChEBI" id="CHEBI:59789"/>
        <dbReference type="ChEBI" id="CHEBI:65315"/>
        <dbReference type="ChEBI" id="CHEBI:74502"/>
        <dbReference type="EC" id="2.1.1.193"/>
    </reaction>
</comment>
<proteinExistence type="inferred from homology"/>
<reference evidence="16" key="1">
    <citation type="submission" date="2018-11" db="EMBL/GenBank/DDBJ databases">
        <title>The first complete genome sequence of Mycoplasma iowae strain 695.</title>
        <authorList>
            <person name="Ghanem M."/>
            <person name="El-Gazzar M."/>
        </authorList>
    </citation>
    <scope>NUCLEOTIDE SEQUENCE [LARGE SCALE GENOMIC DNA]</scope>
    <source>
        <strain evidence="16">695</strain>
    </source>
</reference>
<protein>
    <recommendedName>
        <fullName evidence="4 12">Ribosomal RNA small subunit methyltransferase E</fullName>
        <ecNumber evidence="3 12">2.1.1.193</ecNumber>
    </recommendedName>
</protein>
<dbReference type="InterPro" id="IPR006700">
    <property type="entry name" value="RsmE"/>
</dbReference>
<dbReference type="EC" id="2.1.1.193" evidence="3 12"/>
<dbReference type="SUPFAM" id="SSF75217">
    <property type="entry name" value="alpha/beta knot"/>
    <property type="match status" value="1"/>
</dbReference>
<dbReference type="InterPro" id="IPR029026">
    <property type="entry name" value="tRNA_m1G_MTases_N"/>
</dbReference>
<dbReference type="GO" id="GO:0070475">
    <property type="term" value="P:rRNA base methylation"/>
    <property type="evidence" value="ECO:0007669"/>
    <property type="project" value="TreeGrafter"/>
</dbReference>
<keyword evidence="6 12" id="KW-0698">rRNA processing</keyword>
<dbReference type="InterPro" id="IPR015947">
    <property type="entry name" value="PUA-like_sf"/>
</dbReference>
<keyword evidence="9 12" id="KW-0949">S-adenosyl-L-methionine</keyword>
<keyword evidence="5 12" id="KW-0963">Cytoplasm</keyword>
<evidence type="ECO:0000256" key="3">
    <source>
        <dbReference type="ARBA" id="ARBA00012328"/>
    </source>
</evidence>
<dbReference type="CDD" id="cd18084">
    <property type="entry name" value="RsmE-like"/>
    <property type="match status" value="1"/>
</dbReference>
<keyword evidence="7 12" id="KW-0489">Methyltransferase</keyword>
<dbReference type="RefSeq" id="WP_129692511.1">
    <property type="nucleotide sequence ID" value="NZ_CP033512.2"/>
</dbReference>
<evidence type="ECO:0000256" key="1">
    <source>
        <dbReference type="ARBA" id="ARBA00004496"/>
    </source>
</evidence>
<dbReference type="NCBIfam" id="TIGR00046">
    <property type="entry name" value="RsmE family RNA methyltransferase"/>
    <property type="match status" value="1"/>
</dbReference>
<keyword evidence="8 12" id="KW-0808">Transferase</keyword>
<dbReference type="InterPro" id="IPR046886">
    <property type="entry name" value="RsmE_MTase_dom"/>
</dbReference>